<protein>
    <submittedName>
        <fullName evidence="3">Uncharacterized protein</fullName>
    </submittedName>
</protein>
<feature type="signal peptide" evidence="2">
    <location>
        <begin position="1"/>
        <end position="23"/>
    </location>
</feature>
<dbReference type="STRING" id="1168035.SAMN05444280_10111"/>
<sequence length="140" mass="16188">MMSKITKILAAVFISISAFTFSACNSGQQNQKDEETSTQEKISAKFMEMQNDLKSMVSEEFSAINDKVRELNAQIEEKGEGLTDQQKEMLDEIQEKRIEVNERLNEIENTSEEEWDDFRASFEEDLKEINTKLDSVLNDF</sequence>
<feature type="coiled-coil region" evidence="1">
    <location>
        <begin position="68"/>
        <end position="139"/>
    </location>
</feature>
<evidence type="ECO:0000256" key="1">
    <source>
        <dbReference type="SAM" id="Coils"/>
    </source>
</evidence>
<organism evidence="3 4">
    <name type="scientific">Tangfeifania diversioriginum</name>
    <dbReference type="NCBI Taxonomy" id="1168035"/>
    <lineage>
        <taxon>Bacteria</taxon>
        <taxon>Pseudomonadati</taxon>
        <taxon>Bacteroidota</taxon>
        <taxon>Bacteroidia</taxon>
        <taxon>Marinilabiliales</taxon>
        <taxon>Prolixibacteraceae</taxon>
        <taxon>Tangfeifania</taxon>
    </lineage>
</organism>
<dbReference type="EMBL" id="FQZE01000001">
    <property type="protein sequence ID" value="SHI30170.1"/>
    <property type="molecule type" value="Genomic_DNA"/>
</dbReference>
<gene>
    <name evidence="3" type="ORF">SAMN05444280_10111</name>
</gene>
<dbReference type="Gene3D" id="1.20.120.20">
    <property type="entry name" value="Apolipoprotein"/>
    <property type="match status" value="1"/>
</dbReference>
<dbReference type="RefSeq" id="WP_139279425.1">
    <property type="nucleotide sequence ID" value="NZ_FQZE01000001.1"/>
</dbReference>
<keyword evidence="4" id="KW-1185">Reference proteome</keyword>
<evidence type="ECO:0000256" key="2">
    <source>
        <dbReference type="SAM" id="SignalP"/>
    </source>
</evidence>
<evidence type="ECO:0000313" key="3">
    <source>
        <dbReference type="EMBL" id="SHI30170.1"/>
    </source>
</evidence>
<feature type="chain" id="PRO_5009915545" evidence="2">
    <location>
        <begin position="24"/>
        <end position="140"/>
    </location>
</feature>
<reference evidence="3 4" key="1">
    <citation type="submission" date="2016-11" db="EMBL/GenBank/DDBJ databases">
        <authorList>
            <person name="Jaros S."/>
            <person name="Januszkiewicz K."/>
            <person name="Wedrychowicz H."/>
        </authorList>
    </citation>
    <scope>NUCLEOTIDE SEQUENCE [LARGE SCALE GENOMIC DNA]</scope>
    <source>
        <strain evidence="3 4">DSM 27063</strain>
    </source>
</reference>
<keyword evidence="2" id="KW-0732">Signal</keyword>
<dbReference type="AlphaFoldDB" id="A0A1M6A134"/>
<proteinExistence type="predicted"/>
<accession>A0A1M6A134</accession>
<dbReference type="SUPFAM" id="SSF47162">
    <property type="entry name" value="Apolipoprotein"/>
    <property type="match status" value="1"/>
</dbReference>
<dbReference type="Proteomes" id="UP000184050">
    <property type="component" value="Unassembled WGS sequence"/>
</dbReference>
<name>A0A1M6A134_9BACT</name>
<keyword evidence="1" id="KW-0175">Coiled coil</keyword>
<dbReference type="PROSITE" id="PS51257">
    <property type="entry name" value="PROKAR_LIPOPROTEIN"/>
    <property type="match status" value="1"/>
</dbReference>
<evidence type="ECO:0000313" key="4">
    <source>
        <dbReference type="Proteomes" id="UP000184050"/>
    </source>
</evidence>